<dbReference type="EMBL" id="CP054569">
    <property type="protein sequence ID" value="QKQ45299.1"/>
    <property type="molecule type" value="Genomic_DNA"/>
</dbReference>
<keyword evidence="4" id="KW-0804">Transcription</keyword>
<dbReference type="PROSITE" id="PS50931">
    <property type="entry name" value="HTH_LYSR"/>
    <property type="match status" value="1"/>
</dbReference>
<dbReference type="Proteomes" id="UP001446337">
    <property type="component" value="Chromosome"/>
</dbReference>
<dbReference type="PANTHER" id="PTHR30427">
    <property type="entry name" value="TRANSCRIPTIONAL ACTIVATOR PROTEIN LYSR"/>
    <property type="match status" value="1"/>
</dbReference>
<keyword evidence="3" id="KW-0238">DNA-binding</keyword>
<evidence type="ECO:0000313" key="7">
    <source>
        <dbReference type="EMBL" id="XAN14222.1"/>
    </source>
</evidence>
<evidence type="ECO:0000313" key="8">
    <source>
        <dbReference type="Proteomes" id="UP000509782"/>
    </source>
</evidence>
<keyword evidence="9" id="KW-1185">Reference proteome</keyword>
<proteinExistence type="inferred from homology"/>
<dbReference type="InterPro" id="IPR000847">
    <property type="entry name" value="LysR_HTH_N"/>
</dbReference>
<dbReference type="Gene3D" id="1.10.10.10">
    <property type="entry name" value="Winged helix-like DNA-binding domain superfamily/Winged helix DNA-binding domain"/>
    <property type="match status" value="1"/>
</dbReference>
<comment type="similarity">
    <text evidence="1">Belongs to the LysR transcriptional regulatory family.</text>
</comment>
<dbReference type="InterPro" id="IPR036390">
    <property type="entry name" value="WH_DNA-bd_sf"/>
</dbReference>
<sequence length="294" mass="32829">MKINLRQIEVFRAIMLARSISGAAKVLNVSQPAVSRLVAYTEQRLGIQLFERIKGRIYPTPEANRLFMEVDSLYQYVTRVNEVAEDLIHQRTAYLRVACSANLSQSLMPRAISAFARAHPDVQVVLRTMSPGALLQALLERQFEIGVAHMPIGHPNLRVHPLCETGWSVAIPRSHPLARRRKIQVQDLEGQKLIGYASDIPFAQSLRDVAERAGSLLRFSIEVQQAHVAWALAEEQTGIALVDTLTASRLAHPDVVVKPLATDVRVNVDAFHLLYEPLGRPAKDFLKTLKTLTP</sequence>
<dbReference type="PANTHER" id="PTHR30427:SF1">
    <property type="entry name" value="TRANSCRIPTIONAL ACTIVATOR PROTEIN LYSR"/>
    <property type="match status" value="1"/>
</dbReference>
<dbReference type="InterPro" id="IPR005119">
    <property type="entry name" value="LysR_subst-bd"/>
</dbReference>
<evidence type="ECO:0000256" key="4">
    <source>
        <dbReference type="ARBA" id="ARBA00023163"/>
    </source>
</evidence>
<evidence type="ECO:0000259" key="5">
    <source>
        <dbReference type="PROSITE" id="PS50931"/>
    </source>
</evidence>
<dbReference type="SUPFAM" id="SSF46785">
    <property type="entry name" value="Winged helix' DNA-binding domain"/>
    <property type="match status" value="1"/>
</dbReference>
<organism evidence="6 8">
    <name type="scientific">Achromobacter denitrificans</name>
    <name type="common">Alcaligenes denitrificans</name>
    <dbReference type="NCBI Taxonomy" id="32002"/>
    <lineage>
        <taxon>Bacteria</taxon>
        <taxon>Pseudomonadati</taxon>
        <taxon>Pseudomonadota</taxon>
        <taxon>Betaproteobacteria</taxon>
        <taxon>Burkholderiales</taxon>
        <taxon>Alcaligenaceae</taxon>
        <taxon>Achromobacter</taxon>
    </lineage>
</organism>
<dbReference type="CDD" id="cd08415">
    <property type="entry name" value="PBP2_LysR_opines_like"/>
    <property type="match status" value="1"/>
</dbReference>
<evidence type="ECO:0000256" key="1">
    <source>
        <dbReference type="ARBA" id="ARBA00009437"/>
    </source>
</evidence>
<accession>A0A3R9HEL9</accession>
<gene>
    <name evidence="7" type="ORF">AAIK43_22910</name>
    <name evidence="6" type="ORF">FOC81_00635</name>
</gene>
<dbReference type="SUPFAM" id="SSF53850">
    <property type="entry name" value="Periplasmic binding protein-like II"/>
    <property type="match status" value="1"/>
</dbReference>
<reference evidence="6 8" key="1">
    <citation type="submission" date="2020-05" db="EMBL/GenBank/DDBJ databases">
        <title>FDA dAtabase for Regulatory Grade micrObial Sequences (FDA-ARGOS): Supporting development and validation of Infectious Disease Dx tests.</title>
        <authorList>
            <person name="Sproer C."/>
            <person name="Gronow S."/>
            <person name="Severitt S."/>
            <person name="Schroder I."/>
            <person name="Tallon L."/>
            <person name="Sadzewicz L."/>
            <person name="Zhao X."/>
            <person name="Vavikolanu K."/>
            <person name="Mehta A."/>
            <person name="Aluvathingal J."/>
            <person name="Nadendla S."/>
            <person name="Myers T."/>
            <person name="Yan Y."/>
            <person name="Sichtig H."/>
        </authorList>
    </citation>
    <scope>NUCLEOTIDE SEQUENCE [LARGE SCALE GENOMIC DNA]</scope>
    <source>
        <strain evidence="6 8">FDAARGOS_787</strain>
    </source>
</reference>
<reference evidence="7 9" key="2">
    <citation type="submission" date="2024-05" db="EMBL/GenBank/DDBJ databases">
        <title>Achromobacter denitrificans. BP1, complete genome.</title>
        <authorList>
            <person name="Zhang B."/>
        </authorList>
    </citation>
    <scope>NUCLEOTIDE SEQUENCE [LARGE SCALE GENOMIC DNA]</scope>
    <source>
        <strain evidence="7 9">BP1</strain>
    </source>
</reference>
<dbReference type="GO" id="GO:0003700">
    <property type="term" value="F:DNA-binding transcription factor activity"/>
    <property type="evidence" value="ECO:0007669"/>
    <property type="project" value="InterPro"/>
</dbReference>
<evidence type="ECO:0000256" key="2">
    <source>
        <dbReference type="ARBA" id="ARBA00023015"/>
    </source>
</evidence>
<dbReference type="InterPro" id="IPR036388">
    <property type="entry name" value="WH-like_DNA-bd_sf"/>
</dbReference>
<dbReference type="Pfam" id="PF00126">
    <property type="entry name" value="HTH_1"/>
    <property type="match status" value="1"/>
</dbReference>
<keyword evidence="2" id="KW-0805">Transcription regulation</keyword>
<dbReference type="InterPro" id="IPR037424">
    <property type="entry name" value="NocR_PBP2"/>
</dbReference>
<evidence type="ECO:0000313" key="9">
    <source>
        <dbReference type="Proteomes" id="UP001446337"/>
    </source>
</evidence>
<feature type="domain" description="HTH lysR-type" evidence="5">
    <location>
        <begin position="3"/>
        <end position="60"/>
    </location>
</feature>
<dbReference type="Proteomes" id="UP000509782">
    <property type="component" value="Chromosome"/>
</dbReference>
<dbReference type="RefSeq" id="WP_062679976.1">
    <property type="nucleotide sequence ID" value="NZ_BLWG01000394.1"/>
</dbReference>
<name>A0A3R9HEL9_ACHDE</name>
<dbReference type="GO" id="GO:0010628">
    <property type="term" value="P:positive regulation of gene expression"/>
    <property type="evidence" value="ECO:0007669"/>
    <property type="project" value="TreeGrafter"/>
</dbReference>
<dbReference type="GeneID" id="92844073"/>
<dbReference type="EMBL" id="CP154792">
    <property type="protein sequence ID" value="XAN14222.1"/>
    <property type="molecule type" value="Genomic_DNA"/>
</dbReference>
<evidence type="ECO:0000256" key="3">
    <source>
        <dbReference type="ARBA" id="ARBA00023125"/>
    </source>
</evidence>
<dbReference type="GO" id="GO:0043565">
    <property type="term" value="F:sequence-specific DNA binding"/>
    <property type="evidence" value="ECO:0007669"/>
    <property type="project" value="TreeGrafter"/>
</dbReference>
<dbReference type="Gene3D" id="3.40.190.290">
    <property type="match status" value="1"/>
</dbReference>
<evidence type="ECO:0000313" key="6">
    <source>
        <dbReference type="EMBL" id="QKQ45299.1"/>
    </source>
</evidence>
<dbReference type="PRINTS" id="PR00039">
    <property type="entry name" value="HTHLYSR"/>
</dbReference>
<dbReference type="GO" id="GO:0009089">
    <property type="term" value="P:lysine biosynthetic process via diaminopimelate"/>
    <property type="evidence" value="ECO:0007669"/>
    <property type="project" value="TreeGrafter"/>
</dbReference>
<protein>
    <submittedName>
        <fullName evidence="6">LysR family transcriptional regulator</fullName>
    </submittedName>
</protein>
<dbReference type="Pfam" id="PF03466">
    <property type="entry name" value="LysR_substrate"/>
    <property type="match status" value="1"/>
</dbReference>
<dbReference type="STRING" id="32002.BVK87_00530"/>
<dbReference type="AlphaFoldDB" id="A0A3R9HEL9"/>
<dbReference type="OrthoDB" id="110033at2"/>